<dbReference type="AlphaFoldDB" id="A0A1V8T1N9"/>
<protein>
    <submittedName>
        <fullName evidence="2">Uncharacterized protein</fullName>
    </submittedName>
</protein>
<dbReference type="Gene3D" id="3.40.390.10">
    <property type="entry name" value="Collagenase (Catalytic Domain)"/>
    <property type="match status" value="1"/>
</dbReference>
<dbReference type="InParanoid" id="A0A1V8T1N9"/>
<gene>
    <name evidence="2" type="ORF">B0A48_09085</name>
</gene>
<reference evidence="3" key="1">
    <citation type="submission" date="2017-03" db="EMBL/GenBank/DDBJ databases">
        <title>Genomes of endolithic fungi from Antarctica.</title>
        <authorList>
            <person name="Coleine C."/>
            <person name="Masonjones S."/>
            <person name="Stajich J.E."/>
        </authorList>
    </citation>
    <scope>NUCLEOTIDE SEQUENCE [LARGE SCALE GENOMIC DNA]</scope>
    <source>
        <strain evidence="3">CCFEE 5527</strain>
    </source>
</reference>
<feature type="compositionally biased region" description="Acidic residues" evidence="1">
    <location>
        <begin position="1"/>
        <end position="27"/>
    </location>
</feature>
<dbReference type="InterPro" id="IPR024079">
    <property type="entry name" value="MetalloPept_cat_dom_sf"/>
</dbReference>
<evidence type="ECO:0000256" key="1">
    <source>
        <dbReference type="SAM" id="MobiDB-lite"/>
    </source>
</evidence>
<evidence type="ECO:0000313" key="3">
    <source>
        <dbReference type="Proteomes" id="UP000192596"/>
    </source>
</evidence>
<name>A0A1V8T1N9_9PEZI</name>
<accession>A0A1V8T1N9</accession>
<organism evidence="2 3">
    <name type="scientific">Cryoendolithus antarcticus</name>
    <dbReference type="NCBI Taxonomy" id="1507870"/>
    <lineage>
        <taxon>Eukaryota</taxon>
        <taxon>Fungi</taxon>
        <taxon>Dikarya</taxon>
        <taxon>Ascomycota</taxon>
        <taxon>Pezizomycotina</taxon>
        <taxon>Dothideomycetes</taxon>
        <taxon>Dothideomycetidae</taxon>
        <taxon>Cladosporiales</taxon>
        <taxon>Cladosporiaceae</taxon>
        <taxon>Cryoendolithus</taxon>
    </lineage>
</organism>
<dbReference type="EMBL" id="NAJO01000019">
    <property type="protein sequence ID" value="OQO05317.1"/>
    <property type="molecule type" value="Genomic_DNA"/>
</dbReference>
<evidence type="ECO:0000313" key="2">
    <source>
        <dbReference type="EMBL" id="OQO05317.1"/>
    </source>
</evidence>
<sequence length="249" mass="27648">MTLEDVDSDSELDSAPGEGDDQDDYSTDSEGGVLQQMTRRTVGCDHGSQESECHTMKLFMYVEEDAHDAKEQYEWIRTAAHELGHTMGLEHENQRDRVAAVDPKDQPEFANRNEEQRIRLVVNNQALARKYFPNHAAAYTATSLVDPSHEFFMSAKLDYDSIMIYSSFQMCSSRSLPPPPNPGRHDVGDKPAMVGFPYGSTQKSDRFMLYQGGAGDAKDAKVSAGDIARIAQLYPKGTKDGDDAKDLAN</sequence>
<dbReference type="Proteomes" id="UP000192596">
    <property type="component" value="Unassembled WGS sequence"/>
</dbReference>
<proteinExistence type="predicted"/>
<keyword evidence="3" id="KW-1185">Reference proteome</keyword>
<dbReference type="GO" id="GO:0008237">
    <property type="term" value="F:metallopeptidase activity"/>
    <property type="evidence" value="ECO:0007669"/>
    <property type="project" value="InterPro"/>
</dbReference>
<dbReference type="SUPFAM" id="SSF55486">
    <property type="entry name" value="Metalloproteases ('zincins'), catalytic domain"/>
    <property type="match status" value="1"/>
</dbReference>
<feature type="region of interest" description="Disordered" evidence="1">
    <location>
        <begin position="1"/>
        <end position="36"/>
    </location>
</feature>
<comment type="caution">
    <text evidence="2">The sequence shown here is derived from an EMBL/GenBank/DDBJ whole genome shotgun (WGS) entry which is preliminary data.</text>
</comment>